<keyword evidence="8" id="KW-0677">Repeat</keyword>
<evidence type="ECO:0000256" key="8">
    <source>
        <dbReference type="ARBA" id="ARBA00022737"/>
    </source>
</evidence>
<keyword evidence="6" id="KW-0507">mRNA processing</keyword>
<dbReference type="InterPro" id="IPR001680">
    <property type="entry name" value="WD40_rpt"/>
</dbReference>
<dbReference type="STRING" id="70415.A0A5S6QCL4"/>
<evidence type="ECO:0000256" key="15">
    <source>
        <dbReference type="PROSITE-ProRule" id="PRU00221"/>
    </source>
</evidence>
<evidence type="ECO:0000256" key="3">
    <source>
        <dbReference type="ARBA" id="ARBA00007144"/>
    </source>
</evidence>
<dbReference type="AlphaFoldDB" id="A0A5S6QCL4"/>
<feature type="repeat" description="WD" evidence="15">
    <location>
        <begin position="741"/>
        <end position="782"/>
    </location>
</feature>
<keyword evidence="11" id="KW-0508">mRNA splicing</keyword>
<dbReference type="PROSITE" id="PS50897">
    <property type="entry name" value="CTLH"/>
    <property type="match status" value="1"/>
</dbReference>
<dbReference type="Gene3D" id="2.30.42.10">
    <property type="match status" value="2"/>
</dbReference>
<dbReference type="PROSITE" id="PS50294">
    <property type="entry name" value="WD_REPEATS_REGION"/>
    <property type="match status" value="3"/>
</dbReference>
<feature type="domain" description="PDZ GRASP-type" evidence="17">
    <location>
        <begin position="15"/>
        <end position="105"/>
    </location>
</feature>
<dbReference type="Pfam" id="PF04495">
    <property type="entry name" value="GRASP55_65"/>
    <property type="match status" value="1"/>
</dbReference>
<comment type="subcellular location">
    <subcellularLocation>
        <location evidence="2">Golgi apparatus membrane</location>
    </subcellularLocation>
    <subcellularLocation>
        <location evidence="1">Nucleus</location>
    </subcellularLocation>
</comment>
<keyword evidence="4" id="KW-0597">Phosphoprotein</keyword>
<dbReference type="InterPro" id="IPR006594">
    <property type="entry name" value="LisH"/>
</dbReference>
<dbReference type="GO" id="GO:0005634">
    <property type="term" value="C:nucleus"/>
    <property type="evidence" value="ECO:0007669"/>
    <property type="project" value="UniProtKB-SubCell"/>
</dbReference>
<evidence type="ECO:0000256" key="2">
    <source>
        <dbReference type="ARBA" id="ARBA00004394"/>
    </source>
</evidence>
<evidence type="ECO:0000256" key="1">
    <source>
        <dbReference type="ARBA" id="ARBA00004123"/>
    </source>
</evidence>
<keyword evidence="10" id="KW-0472">Membrane</keyword>
<evidence type="ECO:0000256" key="14">
    <source>
        <dbReference type="ARBA" id="ARBA00025801"/>
    </source>
</evidence>
<evidence type="ECO:0000259" key="17">
    <source>
        <dbReference type="PROSITE" id="PS51865"/>
    </source>
</evidence>
<keyword evidence="7" id="KW-0519">Myristate</keyword>
<dbReference type="InterPro" id="IPR024958">
    <property type="entry name" value="GRASP_PDZ"/>
</dbReference>
<dbReference type="InterPro" id="IPR036322">
    <property type="entry name" value="WD40_repeat_dom_sf"/>
</dbReference>
<dbReference type="InterPro" id="IPR045184">
    <property type="entry name" value="SMU1"/>
</dbReference>
<dbReference type="GO" id="GO:0000139">
    <property type="term" value="C:Golgi membrane"/>
    <property type="evidence" value="ECO:0007669"/>
    <property type="project" value="UniProtKB-SubCell"/>
</dbReference>
<protein>
    <submittedName>
        <fullName evidence="19">WD40 repeat-containing protein SMU1</fullName>
    </submittedName>
</protein>
<dbReference type="GO" id="GO:0000398">
    <property type="term" value="P:mRNA splicing, via spliceosome"/>
    <property type="evidence" value="ECO:0007669"/>
    <property type="project" value="InterPro"/>
</dbReference>
<feature type="repeat" description="WD" evidence="15">
    <location>
        <begin position="703"/>
        <end position="732"/>
    </location>
</feature>
<comment type="similarity">
    <text evidence="14">Belongs to the WD repeat SMU1 family.</text>
</comment>
<dbReference type="SUPFAM" id="SSF50978">
    <property type="entry name" value="WD40 repeat-like"/>
    <property type="match status" value="1"/>
</dbReference>
<evidence type="ECO:0000256" key="10">
    <source>
        <dbReference type="ARBA" id="ARBA00023136"/>
    </source>
</evidence>
<dbReference type="InterPro" id="IPR036034">
    <property type="entry name" value="PDZ_sf"/>
</dbReference>
<name>A0A5S6QCL4_TRIMR</name>
<dbReference type="WBParaSite" id="TMUE_1000004835.1">
    <property type="protein sequence ID" value="TMUE_1000004835.1"/>
    <property type="gene ID" value="WBGene00292571"/>
</dbReference>
<keyword evidence="13" id="KW-0449">Lipoprotein</keyword>
<dbReference type="PROSITE" id="PS50896">
    <property type="entry name" value="LISH"/>
    <property type="match status" value="1"/>
</dbReference>
<reference evidence="19" key="1">
    <citation type="submission" date="2019-12" db="UniProtKB">
        <authorList>
            <consortium name="WormBaseParasite"/>
        </authorList>
    </citation>
    <scope>IDENTIFICATION</scope>
</reference>
<evidence type="ECO:0000313" key="18">
    <source>
        <dbReference type="Proteomes" id="UP000046395"/>
    </source>
</evidence>
<dbReference type="Gene3D" id="2.130.10.10">
    <property type="entry name" value="YVTN repeat-like/Quinoprotein amine dehydrogenase"/>
    <property type="match status" value="1"/>
</dbReference>
<evidence type="ECO:0000256" key="4">
    <source>
        <dbReference type="ARBA" id="ARBA00022553"/>
    </source>
</evidence>
<dbReference type="PANTHER" id="PTHR22848">
    <property type="entry name" value="WD40 REPEAT PROTEIN"/>
    <property type="match status" value="1"/>
</dbReference>
<dbReference type="PROSITE" id="PS51865">
    <property type="entry name" value="PDZ_GRASP"/>
    <property type="match status" value="2"/>
</dbReference>
<dbReference type="FunFam" id="2.30.42.10:FF:000026">
    <property type="entry name" value="Golgi reassembly stacking protein 2"/>
    <property type="match status" value="1"/>
</dbReference>
<dbReference type="CDD" id="cd00200">
    <property type="entry name" value="WD40"/>
    <property type="match status" value="1"/>
</dbReference>
<feature type="repeat" description="WD" evidence="15">
    <location>
        <begin position="826"/>
        <end position="867"/>
    </location>
</feature>
<accession>A0A5S6QCL4</accession>
<feature type="domain" description="CTLH" evidence="16">
    <location>
        <begin position="521"/>
        <end position="573"/>
    </location>
</feature>
<dbReference type="Pfam" id="PF17814">
    <property type="entry name" value="LisH_TPL"/>
    <property type="match status" value="1"/>
</dbReference>
<dbReference type="Proteomes" id="UP000046395">
    <property type="component" value="Unassembled WGS sequence"/>
</dbReference>
<feature type="domain" description="PDZ GRASP-type" evidence="17">
    <location>
        <begin position="111"/>
        <end position="199"/>
    </location>
</feature>
<keyword evidence="18" id="KW-1185">Reference proteome</keyword>
<dbReference type="InterPro" id="IPR006595">
    <property type="entry name" value="CTLH_C"/>
</dbReference>
<proteinExistence type="inferred from homology"/>
<keyword evidence="12" id="KW-0539">Nucleus</keyword>
<dbReference type="InterPro" id="IPR054532">
    <property type="entry name" value="TPL_SMU1_LisH-like"/>
</dbReference>
<dbReference type="PROSITE" id="PS50082">
    <property type="entry name" value="WD_REPEATS_2"/>
    <property type="match status" value="5"/>
</dbReference>
<feature type="repeat" description="WD" evidence="15">
    <location>
        <begin position="784"/>
        <end position="825"/>
    </location>
</feature>
<dbReference type="SMART" id="SM00668">
    <property type="entry name" value="CTLH"/>
    <property type="match status" value="1"/>
</dbReference>
<evidence type="ECO:0000256" key="7">
    <source>
        <dbReference type="ARBA" id="ARBA00022707"/>
    </source>
</evidence>
<evidence type="ECO:0000256" key="13">
    <source>
        <dbReference type="ARBA" id="ARBA00023288"/>
    </source>
</evidence>
<organism evidence="18 19">
    <name type="scientific">Trichuris muris</name>
    <name type="common">Mouse whipworm</name>
    <dbReference type="NCBI Taxonomy" id="70415"/>
    <lineage>
        <taxon>Eukaryota</taxon>
        <taxon>Metazoa</taxon>
        <taxon>Ecdysozoa</taxon>
        <taxon>Nematoda</taxon>
        <taxon>Enoplea</taxon>
        <taxon>Dorylaimia</taxon>
        <taxon>Trichinellida</taxon>
        <taxon>Trichuridae</taxon>
        <taxon>Trichuris</taxon>
    </lineage>
</organism>
<comment type="similarity">
    <text evidence="3">Belongs to the GORASP family.</text>
</comment>
<evidence type="ECO:0000256" key="6">
    <source>
        <dbReference type="ARBA" id="ARBA00022664"/>
    </source>
</evidence>
<feature type="repeat" description="WD" evidence="15">
    <location>
        <begin position="961"/>
        <end position="994"/>
    </location>
</feature>
<dbReference type="SMART" id="SM00320">
    <property type="entry name" value="WD40"/>
    <property type="match status" value="6"/>
</dbReference>
<sequence length="994" mass="107510">MGNQQGMPIPGGGTEGYHVLRVQENSPGQHAGLEAFFDFIVAIGNQRLDQDNDTLREILKQHVERPLEMTVYNSKTQNVRQTQIVPSQSWGGQGLLGVSIRFCSFEGANQNIWHVLKVQPNSPAAIAGLCSDSDYILGGESSLDETNDLISLIQSSGGKPLKLNVYNVDSDSVREVTLVPNSAWGGEGSIGCDIAFGYLHRIPAFVDRSKMPKAPTNTRTAAGEAETPAVAPLKTPAPTLPVSNAKPILSAPTMPTSAGLPTATPLVTETVSSTVVSMSNGAPSVHSPVDSIAKSDARPIVATGELPTSKDVRPPGAAAFGAATGMYPQYFSGTPYGAPAAPVSQSTVPMVTQPSTLAPIPPTMPFMSPGIPPPPSQIGVSGLQAPPFPNFYASPPASNHAPFVATIPAAAPPPPAAVVASVPPTIRSYPMPTSTNLHIPVGLPPVRPFQGAGVIPGLDPPVYPPTSMQPSNVDISRSSPMATIEIEATDVICLIQQFLKEHNLPNSLKALQDETNISMNTVDSIESFVSDIHAGHWDTVLKAIQPLKIPAGKLIDLYEQVVTELIEVRELGTARLLMRQTEPMLQLKQTDPERYVQLENLLTKSYYDSREAYANGISKEKRRAAIASSLSKEVTVVPPSRLITLLTQSLKWQQHQGLLPPGTQVDLFRGKVALRREEEETFPRQMSIAIKFGKLSHPECATFSPDGQYLVTGSVDGFIEVWNYVNGKLRKDLKYQARDNFMMMEDSVVCLAFSKDSELFASGSKSGEIKIWKIMTGQCIRRFTRAHNKCVTSMQFNKENTQILSSSYDMKVRIHGLRNGKLLKDFRGHESMVNCAIFTQDGHHVLSGACDGSIKLWSTRTGESVNTYRRLGGVLMADVSILSLTPLAKNPDHVIVCNKSPVVTIINMQGQTVRSLASGRREGGDFVCCCVSPQGNWIYCVGEDRTLYCFSTAKAQLESAMQVHDADVIGVCHHPHQNLVATFSSDGLLKLWTP</sequence>
<evidence type="ECO:0000256" key="11">
    <source>
        <dbReference type="ARBA" id="ARBA00023187"/>
    </source>
</evidence>
<dbReference type="Pfam" id="PF00400">
    <property type="entry name" value="WD40"/>
    <property type="match status" value="6"/>
</dbReference>
<evidence type="ECO:0000256" key="9">
    <source>
        <dbReference type="ARBA" id="ARBA00023034"/>
    </source>
</evidence>
<evidence type="ECO:0000313" key="19">
    <source>
        <dbReference type="WBParaSite" id="TMUE_1000004835.1"/>
    </source>
</evidence>
<dbReference type="SUPFAM" id="SSF50156">
    <property type="entry name" value="PDZ domain-like"/>
    <property type="match status" value="2"/>
</dbReference>
<dbReference type="FunFam" id="2.30.42.10:FF:000056">
    <property type="entry name" value="Golgi reassembly-stacking protein 2 isoform 1"/>
    <property type="match status" value="1"/>
</dbReference>
<keyword evidence="5 15" id="KW-0853">WD repeat</keyword>
<evidence type="ECO:0000256" key="12">
    <source>
        <dbReference type="ARBA" id="ARBA00023242"/>
    </source>
</evidence>
<dbReference type="InterPro" id="IPR015943">
    <property type="entry name" value="WD40/YVTN_repeat-like_dom_sf"/>
</dbReference>
<evidence type="ECO:0000256" key="5">
    <source>
        <dbReference type="ARBA" id="ARBA00022574"/>
    </source>
</evidence>
<keyword evidence="9" id="KW-0333">Golgi apparatus</keyword>
<evidence type="ECO:0000259" key="16">
    <source>
        <dbReference type="PROSITE" id="PS50897"/>
    </source>
</evidence>